<feature type="transmembrane region" description="Helical" evidence="9">
    <location>
        <begin position="422"/>
        <end position="440"/>
    </location>
</feature>
<keyword evidence="5 9" id="KW-1133">Transmembrane helix</keyword>
<protein>
    <submittedName>
        <fullName evidence="11">Acyltransferase family protein</fullName>
    </submittedName>
</protein>
<dbReference type="AlphaFoldDB" id="A0A9D1EEQ2"/>
<feature type="transmembrane region" description="Helical" evidence="9">
    <location>
        <begin position="544"/>
        <end position="562"/>
    </location>
</feature>
<proteinExistence type="inferred from homology"/>
<evidence type="ECO:0000256" key="5">
    <source>
        <dbReference type="ARBA" id="ARBA00022989"/>
    </source>
</evidence>
<feature type="transmembrane region" description="Helical" evidence="9">
    <location>
        <begin position="583"/>
        <end position="604"/>
    </location>
</feature>
<organism evidence="11 12">
    <name type="scientific">Candidatus Fimimorpha faecalis</name>
    <dbReference type="NCBI Taxonomy" id="2840824"/>
    <lineage>
        <taxon>Bacteria</taxon>
        <taxon>Bacillati</taxon>
        <taxon>Bacillota</taxon>
        <taxon>Clostridia</taxon>
        <taxon>Eubacteriales</taxon>
        <taxon>Candidatus Fimimorpha</taxon>
    </lineage>
</organism>
<comment type="caution">
    <text evidence="11">The sequence shown here is derived from an EMBL/GenBank/DDBJ whole genome shotgun (WGS) entry which is preliminary data.</text>
</comment>
<sequence>MKQGEVTLQEEKEKLNKDPGIRQYRDEILGLGQDKDQMLRLQHYRDRMLGLTENRSMPKHEKLNMWSIKEGNENILRLDEYMNELTKLQETREEMLKMQREGLMRLQQDREEMLKMQQDGLLKLQRDREEIMHLQEELLAALQQGTSSEEKLQRTMQEVLKLQEDTDKIFQEQQNHMLTFQKDRDDMERNQQEGLLNMRQNEFFQLVKKKSKENLCNSLDLQRKERLGEKNLRHPSSISESNTTDEKERKDENKIEAEEEQNSLEVKKIEQEVNSALTQPKEMQQISIDRKKDYFIKPYIRNIDKRNFGMDVVRSVAVILVLSIHFFLYNGYYALPQIGAKVWFVDWARSFFFVGVPLFLMITGFLRGTKKLTLRYYLGIIPILLTWAIITAICIIFKIYYLDIHQSTILWIADIFNYKGATYSWYIEMYIGIFLLCPFLNRITEHMDKKQFRILLGTMIALTFLPTLTNRWGGIELNLNILPDYWMALYPFTYYFIGSYIRKFSVKLPLRTGILGALFFAMIKGSILYYTANGGIFVERIGDGYSDIFVAGTSICLFLALYDLKTENRDLKRVFYHISKVSLAIYLISWIFDRILYVMMFPYFSVDTYIWCYFIFVPTSFFCSLLTGTVVERVVQWIYQNSLNMAVFLKNKRKTSDKILVKGVDKK</sequence>
<feature type="transmembrane region" description="Helical" evidence="9">
    <location>
        <begin position="485"/>
        <end position="501"/>
    </location>
</feature>
<evidence type="ECO:0000256" key="3">
    <source>
        <dbReference type="ARBA" id="ARBA00022475"/>
    </source>
</evidence>
<keyword evidence="3" id="KW-1003">Cell membrane</keyword>
<evidence type="ECO:0000256" key="4">
    <source>
        <dbReference type="ARBA" id="ARBA00022692"/>
    </source>
</evidence>
<dbReference type="EMBL" id="DVHN01000073">
    <property type="protein sequence ID" value="HIR88613.1"/>
    <property type="molecule type" value="Genomic_DNA"/>
</dbReference>
<dbReference type="PANTHER" id="PTHR40074">
    <property type="entry name" value="O-ACETYLTRANSFERASE WECH"/>
    <property type="match status" value="1"/>
</dbReference>
<feature type="region of interest" description="Disordered" evidence="8">
    <location>
        <begin position="226"/>
        <end position="262"/>
    </location>
</feature>
<feature type="domain" description="Acyltransferase 3" evidence="10">
    <location>
        <begin position="309"/>
        <end position="627"/>
    </location>
</feature>
<feature type="transmembrane region" description="Helical" evidence="9">
    <location>
        <begin position="378"/>
        <end position="402"/>
    </location>
</feature>
<accession>A0A9D1EEQ2</accession>
<feature type="transmembrane region" description="Helical" evidence="9">
    <location>
        <begin position="513"/>
        <end position="532"/>
    </location>
</feature>
<gene>
    <name evidence="11" type="ORF">IAC96_06640</name>
</gene>
<feature type="transmembrane region" description="Helical" evidence="9">
    <location>
        <begin position="347"/>
        <end position="366"/>
    </location>
</feature>
<keyword evidence="4 9" id="KW-0812">Transmembrane</keyword>
<keyword evidence="6 9" id="KW-0472">Membrane</keyword>
<evidence type="ECO:0000256" key="6">
    <source>
        <dbReference type="ARBA" id="ARBA00023136"/>
    </source>
</evidence>
<evidence type="ECO:0000313" key="11">
    <source>
        <dbReference type="EMBL" id="HIR88613.1"/>
    </source>
</evidence>
<keyword evidence="7" id="KW-0175">Coiled coil</keyword>
<dbReference type="InterPro" id="IPR002656">
    <property type="entry name" value="Acyl_transf_3_dom"/>
</dbReference>
<dbReference type="Proteomes" id="UP000824201">
    <property type="component" value="Unassembled WGS sequence"/>
</dbReference>
<evidence type="ECO:0000256" key="7">
    <source>
        <dbReference type="SAM" id="Coils"/>
    </source>
</evidence>
<evidence type="ECO:0000256" key="8">
    <source>
        <dbReference type="SAM" id="MobiDB-lite"/>
    </source>
</evidence>
<evidence type="ECO:0000256" key="9">
    <source>
        <dbReference type="SAM" id="Phobius"/>
    </source>
</evidence>
<evidence type="ECO:0000256" key="1">
    <source>
        <dbReference type="ARBA" id="ARBA00004651"/>
    </source>
</evidence>
<feature type="transmembrane region" description="Helical" evidence="9">
    <location>
        <begin position="312"/>
        <end position="335"/>
    </location>
</feature>
<keyword evidence="11" id="KW-0012">Acyltransferase</keyword>
<evidence type="ECO:0000313" key="12">
    <source>
        <dbReference type="Proteomes" id="UP000824201"/>
    </source>
</evidence>
<feature type="transmembrane region" description="Helical" evidence="9">
    <location>
        <begin position="610"/>
        <end position="631"/>
    </location>
</feature>
<evidence type="ECO:0000256" key="2">
    <source>
        <dbReference type="ARBA" id="ARBA00007400"/>
    </source>
</evidence>
<dbReference type="PANTHER" id="PTHR40074:SF2">
    <property type="entry name" value="O-ACETYLTRANSFERASE WECH"/>
    <property type="match status" value="1"/>
</dbReference>
<dbReference type="GO" id="GO:0005886">
    <property type="term" value="C:plasma membrane"/>
    <property type="evidence" value="ECO:0007669"/>
    <property type="project" value="UniProtKB-SubCell"/>
</dbReference>
<dbReference type="GO" id="GO:0009246">
    <property type="term" value="P:enterobacterial common antigen biosynthetic process"/>
    <property type="evidence" value="ECO:0007669"/>
    <property type="project" value="TreeGrafter"/>
</dbReference>
<name>A0A9D1EEQ2_9FIRM</name>
<reference evidence="11" key="2">
    <citation type="journal article" date="2021" name="PeerJ">
        <title>Extensive microbial diversity within the chicken gut microbiome revealed by metagenomics and culture.</title>
        <authorList>
            <person name="Gilroy R."/>
            <person name="Ravi A."/>
            <person name="Getino M."/>
            <person name="Pursley I."/>
            <person name="Horton D.L."/>
            <person name="Alikhan N.F."/>
            <person name="Baker D."/>
            <person name="Gharbi K."/>
            <person name="Hall N."/>
            <person name="Watson M."/>
            <person name="Adriaenssens E.M."/>
            <person name="Foster-Nyarko E."/>
            <person name="Jarju S."/>
            <person name="Secka A."/>
            <person name="Antonio M."/>
            <person name="Oren A."/>
            <person name="Chaudhuri R.R."/>
            <person name="La Ragione R."/>
            <person name="Hildebrand F."/>
            <person name="Pallen M.J."/>
        </authorList>
    </citation>
    <scope>NUCLEOTIDE SEQUENCE</scope>
    <source>
        <strain evidence="11">ChiW13-3771</strain>
    </source>
</reference>
<feature type="coiled-coil region" evidence="7">
    <location>
        <begin position="78"/>
        <end position="144"/>
    </location>
</feature>
<reference evidence="11" key="1">
    <citation type="submission" date="2020-10" db="EMBL/GenBank/DDBJ databases">
        <authorList>
            <person name="Gilroy R."/>
        </authorList>
    </citation>
    <scope>NUCLEOTIDE SEQUENCE</scope>
    <source>
        <strain evidence="11">ChiW13-3771</strain>
    </source>
</reference>
<dbReference type="Pfam" id="PF01757">
    <property type="entry name" value="Acyl_transf_3"/>
    <property type="match status" value="1"/>
</dbReference>
<comment type="subcellular location">
    <subcellularLocation>
        <location evidence="1">Cell membrane</location>
        <topology evidence="1">Multi-pass membrane protein</topology>
    </subcellularLocation>
</comment>
<evidence type="ECO:0000259" key="10">
    <source>
        <dbReference type="Pfam" id="PF01757"/>
    </source>
</evidence>
<comment type="similarity">
    <text evidence="2">Belongs to the acyltransferase 3 family.</text>
</comment>
<dbReference type="GO" id="GO:0016413">
    <property type="term" value="F:O-acetyltransferase activity"/>
    <property type="evidence" value="ECO:0007669"/>
    <property type="project" value="TreeGrafter"/>
</dbReference>
<feature type="compositionally biased region" description="Basic and acidic residues" evidence="8">
    <location>
        <begin position="244"/>
        <end position="256"/>
    </location>
</feature>
<keyword evidence="11" id="KW-0808">Transferase</keyword>
<feature type="transmembrane region" description="Helical" evidence="9">
    <location>
        <begin position="452"/>
        <end position="473"/>
    </location>
</feature>